<dbReference type="EMBL" id="GBXM01043056">
    <property type="protein sequence ID" value="JAH65521.1"/>
    <property type="molecule type" value="Transcribed_RNA"/>
</dbReference>
<organism evidence="1">
    <name type="scientific">Anguilla anguilla</name>
    <name type="common">European freshwater eel</name>
    <name type="synonym">Muraena anguilla</name>
    <dbReference type="NCBI Taxonomy" id="7936"/>
    <lineage>
        <taxon>Eukaryota</taxon>
        <taxon>Metazoa</taxon>
        <taxon>Chordata</taxon>
        <taxon>Craniata</taxon>
        <taxon>Vertebrata</taxon>
        <taxon>Euteleostomi</taxon>
        <taxon>Actinopterygii</taxon>
        <taxon>Neopterygii</taxon>
        <taxon>Teleostei</taxon>
        <taxon>Anguilliformes</taxon>
        <taxon>Anguillidae</taxon>
        <taxon>Anguilla</taxon>
    </lineage>
</organism>
<dbReference type="AlphaFoldDB" id="A0A0E9UID8"/>
<proteinExistence type="predicted"/>
<sequence length="33" mass="3777">MHFPVLMCRQRYLSYTASHCFSNCLIEEGLGVA</sequence>
<evidence type="ECO:0000313" key="1">
    <source>
        <dbReference type="EMBL" id="JAH65521.1"/>
    </source>
</evidence>
<reference evidence="1" key="1">
    <citation type="submission" date="2014-11" db="EMBL/GenBank/DDBJ databases">
        <authorList>
            <person name="Amaro Gonzalez C."/>
        </authorList>
    </citation>
    <scope>NUCLEOTIDE SEQUENCE</scope>
</reference>
<accession>A0A0E9UID8</accession>
<protein>
    <submittedName>
        <fullName evidence="1">Uncharacterized protein</fullName>
    </submittedName>
</protein>
<reference evidence="1" key="2">
    <citation type="journal article" date="2015" name="Fish Shellfish Immunol.">
        <title>Early steps in the European eel (Anguilla anguilla)-Vibrio vulnificus interaction in the gills: Role of the RtxA13 toxin.</title>
        <authorList>
            <person name="Callol A."/>
            <person name="Pajuelo D."/>
            <person name="Ebbesson L."/>
            <person name="Teles M."/>
            <person name="MacKenzie S."/>
            <person name="Amaro C."/>
        </authorList>
    </citation>
    <scope>NUCLEOTIDE SEQUENCE</scope>
</reference>
<name>A0A0E9UID8_ANGAN</name>